<proteinExistence type="predicted"/>
<keyword evidence="3" id="KW-1185">Reference proteome</keyword>
<organism evidence="2 3">
    <name type="scientific">Oceanispirochaeta crateris</name>
    <dbReference type="NCBI Taxonomy" id="2518645"/>
    <lineage>
        <taxon>Bacteria</taxon>
        <taxon>Pseudomonadati</taxon>
        <taxon>Spirochaetota</taxon>
        <taxon>Spirochaetia</taxon>
        <taxon>Spirochaetales</taxon>
        <taxon>Spirochaetaceae</taxon>
        <taxon>Oceanispirochaeta</taxon>
    </lineage>
</organism>
<dbReference type="EMBL" id="CP036150">
    <property type="protein sequence ID" value="QEN07006.1"/>
    <property type="molecule type" value="Genomic_DNA"/>
</dbReference>
<gene>
    <name evidence="2" type="ORF">EXM22_03020</name>
</gene>
<dbReference type="AlphaFoldDB" id="A0A5C1QKG1"/>
<dbReference type="Proteomes" id="UP000324209">
    <property type="component" value="Chromosome"/>
</dbReference>
<evidence type="ECO:0008006" key="4">
    <source>
        <dbReference type="Google" id="ProtNLM"/>
    </source>
</evidence>
<dbReference type="OrthoDB" id="367305at2"/>
<reference evidence="2 3" key="1">
    <citation type="submission" date="2019-02" db="EMBL/GenBank/DDBJ databases">
        <title>Complete Genome Sequence and Methylome Analysis of free living Spirochaetas.</title>
        <authorList>
            <person name="Fomenkov A."/>
            <person name="Dubinina G."/>
            <person name="Leshcheva N."/>
            <person name="Mikheeva N."/>
            <person name="Grabovich M."/>
            <person name="Vincze T."/>
            <person name="Roberts R.J."/>
        </authorList>
    </citation>
    <scope>NUCLEOTIDE SEQUENCE [LARGE SCALE GENOMIC DNA]</scope>
    <source>
        <strain evidence="2 3">K2</strain>
    </source>
</reference>
<protein>
    <recommendedName>
        <fullName evidence="4">Alginate export domain-containing protein</fullName>
    </recommendedName>
</protein>
<accession>A0A5C1QKG1</accession>
<evidence type="ECO:0000313" key="3">
    <source>
        <dbReference type="Proteomes" id="UP000324209"/>
    </source>
</evidence>
<dbReference type="RefSeq" id="WP_149485088.1">
    <property type="nucleotide sequence ID" value="NZ_CP036150.1"/>
</dbReference>
<feature type="signal peptide" evidence="1">
    <location>
        <begin position="1"/>
        <end position="18"/>
    </location>
</feature>
<dbReference type="InterPro" id="IPR053728">
    <property type="entry name" value="Alginate_Permeability_Chnl"/>
</dbReference>
<evidence type="ECO:0000256" key="1">
    <source>
        <dbReference type="SAM" id="SignalP"/>
    </source>
</evidence>
<dbReference type="Gene3D" id="2.40.160.100">
    <property type="match status" value="1"/>
</dbReference>
<sequence>MKKYLISLFLILPVFLSAYEHTGGARIDLSVKAPDINGTMAEATTTDSFSLWYKGSVNDLVNFNLEGALAYKGTAGFAVNLSQEFSYLGLEGDFYPNIKAANVYGSYENIYYRAGRQRMRDASGMVFAHQADGASGGILLGPGTLRAKLGYTGLVHYLASTVAMTRSDLTQRDGSSLGSPRLIEELGYSFPELLGSKMSMDVSFLAQQDLLDDSDISAGSEKLNTIYSQLRLDGYLLPFLAYEGGFIYQMGNYGSVASNGTATELKLFFLPGFSSSFVSLSGLVSSGETWDNRSDYYGQGASGDQNQFMPISSGAGKGYVVNLTPGNLTSLELLINLSSSKKFATEISTTTLMRTVDGPVSSSLVVNNGVDDLFIGQEALLSFLFRPSSDFGGSFKMGALYPGECITINELLEDYLPVLFRVGFDLSFSF</sequence>
<feature type="chain" id="PRO_5022844472" description="Alginate export domain-containing protein" evidence="1">
    <location>
        <begin position="19"/>
        <end position="430"/>
    </location>
</feature>
<evidence type="ECO:0000313" key="2">
    <source>
        <dbReference type="EMBL" id="QEN07006.1"/>
    </source>
</evidence>
<name>A0A5C1QKG1_9SPIO</name>
<dbReference type="KEGG" id="ock:EXM22_03020"/>
<keyword evidence="1" id="KW-0732">Signal</keyword>